<dbReference type="PANTHER" id="PTHR11811">
    <property type="entry name" value="6-PHOSPHOGLUCONATE DEHYDROGENASE"/>
    <property type="match status" value="1"/>
</dbReference>
<dbReference type="PRINTS" id="PR00076">
    <property type="entry name" value="6PGDHDRGNASE"/>
</dbReference>
<dbReference type="InterPro" id="IPR006114">
    <property type="entry name" value="6PGDH_C"/>
</dbReference>
<feature type="binding site" evidence="8">
    <location>
        <begin position="75"/>
        <end position="77"/>
    </location>
    <ligand>
        <name>NADP(+)</name>
        <dbReference type="ChEBI" id="CHEBI:58349"/>
    </ligand>
</feature>
<dbReference type="InterPro" id="IPR006113">
    <property type="entry name" value="6PGDH_Gnd/GntZ"/>
</dbReference>
<proteinExistence type="inferred from homology"/>
<dbReference type="Gene3D" id="3.40.50.720">
    <property type="entry name" value="NAD(P)-binding Rossmann-like Domain"/>
    <property type="match status" value="1"/>
</dbReference>
<evidence type="ECO:0000256" key="4">
    <source>
        <dbReference type="ARBA" id="ARBA00023064"/>
    </source>
</evidence>
<comment type="catalytic activity">
    <reaction evidence="5 9">
        <text>6-phospho-D-gluconate + NADP(+) = D-ribulose 5-phosphate + CO2 + NADPH</text>
        <dbReference type="Rhea" id="RHEA:10116"/>
        <dbReference type="ChEBI" id="CHEBI:16526"/>
        <dbReference type="ChEBI" id="CHEBI:57783"/>
        <dbReference type="ChEBI" id="CHEBI:58121"/>
        <dbReference type="ChEBI" id="CHEBI:58349"/>
        <dbReference type="ChEBI" id="CHEBI:58759"/>
        <dbReference type="EC" id="1.1.1.44"/>
    </reaction>
</comment>
<evidence type="ECO:0000256" key="2">
    <source>
        <dbReference type="ARBA" id="ARBA00011738"/>
    </source>
</evidence>
<dbReference type="InterPro" id="IPR006115">
    <property type="entry name" value="6PGDH_NADP-bd"/>
</dbReference>
<feature type="binding site" description="in other chain" evidence="7">
    <location>
        <begin position="186"/>
        <end position="187"/>
    </location>
    <ligand>
        <name>substrate</name>
        <note>ligand shared between dimeric partners</note>
    </ligand>
</feature>
<feature type="binding site" evidence="8">
    <location>
        <begin position="33"/>
        <end position="35"/>
    </location>
    <ligand>
        <name>NADP(+)</name>
        <dbReference type="ChEBI" id="CHEBI:58349"/>
    </ligand>
</feature>
<keyword evidence="4 9" id="KW-0311">Gluconate utilization</keyword>
<evidence type="ECO:0000313" key="12">
    <source>
        <dbReference type="Proteomes" id="UP000501240"/>
    </source>
</evidence>
<dbReference type="RefSeq" id="WP_173100178.1">
    <property type="nucleotide sequence ID" value="NZ_CP053892.1"/>
</dbReference>
<dbReference type="InterPro" id="IPR013328">
    <property type="entry name" value="6PGD_dom2"/>
</dbReference>
<feature type="binding site" evidence="7">
    <location>
        <position position="450"/>
    </location>
    <ligand>
        <name>substrate</name>
        <note>ligand shared between dimeric partners</note>
    </ligand>
</feature>
<dbReference type="GO" id="GO:0006098">
    <property type="term" value="P:pentose-phosphate shunt"/>
    <property type="evidence" value="ECO:0007669"/>
    <property type="project" value="UniProtKB-UniPathway"/>
</dbReference>
<evidence type="ECO:0000256" key="5">
    <source>
        <dbReference type="PIRNR" id="PIRNR000109"/>
    </source>
</evidence>
<dbReference type="SMART" id="SM01350">
    <property type="entry name" value="6PGD"/>
    <property type="match status" value="1"/>
</dbReference>
<gene>
    <name evidence="11" type="ORF">ACTIVE_8444</name>
</gene>
<dbReference type="AlphaFoldDB" id="A0A7D3W5U0"/>
<feature type="binding site" description="in other chain" evidence="7">
    <location>
        <begin position="129"/>
        <end position="131"/>
    </location>
    <ligand>
        <name>substrate</name>
        <note>ligand shared between dimeric partners</note>
    </ligand>
</feature>
<feature type="domain" description="6-phosphogluconate dehydrogenase C-terminal" evidence="10">
    <location>
        <begin position="179"/>
        <end position="466"/>
    </location>
</feature>
<sequence length="474" mass="50493">METARIGVTGLAVMGRNLARNLARHGHPVAVHNRTSARTKALVEEFGDEGTFLPADTPEAFVASLERPRRLVIMVKAGAPTDAVIDEFAPLLEPGDMIVDGGNAHFADTRRREAALRERGIHFVGTGISGGEEGALNGPSIMPGGSAESYEALGPLLEDIAAKVDGTPCCTHVGPDGAGHFVKMVHNGIEYSDMQLIAESYDLLRHAAGLAPAEIAEVFRTWNTGRLESYLIEITAEVLAHTDAATGKPFVDVVLDQAEQKGTGRWTVQTALDLGVPVGGIAEAVFARSVSGHADLREASRNLPGPARGAVADASFADKVEKALYASKIVAYAQGFHEIQAGSAEYGWDIDAGAMATIWRGGCIIRARFLDRIRAAYDADPSTPTLLTDDHFAEALGDAQDAWRDVVATAARIGVPAPGFSTALAYYDSLRADRLPAALTQGQRDFFGAHTYRRVDRDGSFHTLWGGDRSEVPA</sequence>
<dbReference type="Pfam" id="PF03446">
    <property type="entry name" value="NAD_binding_2"/>
    <property type="match status" value="1"/>
</dbReference>
<organism evidence="11 12">
    <name type="scientific">Actinomadura verrucosospora</name>
    <dbReference type="NCBI Taxonomy" id="46165"/>
    <lineage>
        <taxon>Bacteria</taxon>
        <taxon>Bacillati</taxon>
        <taxon>Actinomycetota</taxon>
        <taxon>Actinomycetes</taxon>
        <taxon>Streptosporangiales</taxon>
        <taxon>Thermomonosporaceae</taxon>
        <taxon>Actinomadura</taxon>
    </lineage>
</organism>
<dbReference type="Pfam" id="PF00393">
    <property type="entry name" value="6PGD"/>
    <property type="match status" value="1"/>
</dbReference>
<comment type="subunit">
    <text evidence="2 5">Homodimer.</text>
</comment>
<evidence type="ECO:0000256" key="8">
    <source>
        <dbReference type="PIRSR" id="PIRSR000109-3"/>
    </source>
</evidence>
<keyword evidence="3 5" id="KW-0560">Oxidoreductase</keyword>
<dbReference type="UniPathway" id="UPA00115">
    <property type="reaction ID" value="UER00410"/>
</dbReference>
<accession>A0A7D3W5U0</accession>
<dbReference type="GO" id="GO:0050661">
    <property type="term" value="F:NADP binding"/>
    <property type="evidence" value="ECO:0007669"/>
    <property type="project" value="InterPro"/>
</dbReference>
<dbReference type="FunFam" id="1.10.1040.10:FF:000002">
    <property type="entry name" value="6-phosphogluconate dehydrogenase, decarboxylating"/>
    <property type="match status" value="1"/>
</dbReference>
<feature type="binding site" evidence="7">
    <location>
        <position position="444"/>
    </location>
    <ligand>
        <name>substrate</name>
        <note>ligand shared between dimeric partners</note>
    </ligand>
</feature>
<dbReference type="FunFam" id="3.40.50.720:FF:000007">
    <property type="entry name" value="6-phosphogluconate dehydrogenase, decarboxylating"/>
    <property type="match status" value="1"/>
</dbReference>
<dbReference type="Proteomes" id="UP000501240">
    <property type="component" value="Chromosome"/>
</dbReference>
<dbReference type="EMBL" id="CP053892">
    <property type="protein sequence ID" value="QKG26791.1"/>
    <property type="molecule type" value="Genomic_DNA"/>
</dbReference>
<dbReference type="InterPro" id="IPR006183">
    <property type="entry name" value="Pgluconate_DH"/>
</dbReference>
<keyword evidence="5 9" id="KW-0570">Pentose shunt</keyword>
<dbReference type="PIRSF" id="PIRSF000109">
    <property type="entry name" value="6PGD"/>
    <property type="match status" value="1"/>
</dbReference>
<feature type="binding site" description="in other chain" evidence="7">
    <location>
        <position position="103"/>
    </location>
    <ligand>
        <name>substrate</name>
        <note>ligand shared between dimeric partners</note>
    </ligand>
</feature>
<dbReference type="NCBIfam" id="NF006765">
    <property type="entry name" value="PRK09287.1"/>
    <property type="match status" value="1"/>
</dbReference>
<feature type="binding site" evidence="8">
    <location>
        <position position="103"/>
    </location>
    <ligand>
        <name>NADP(+)</name>
        <dbReference type="ChEBI" id="CHEBI:58349"/>
    </ligand>
</feature>
<dbReference type="GO" id="GO:0004616">
    <property type="term" value="F:phosphogluconate dehydrogenase (decarboxylating) activity"/>
    <property type="evidence" value="ECO:0007669"/>
    <property type="project" value="UniProtKB-EC"/>
</dbReference>
<dbReference type="InterPro" id="IPR036291">
    <property type="entry name" value="NAD(P)-bd_dom_sf"/>
</dbReference>
<comment type="similarity">
    <text evidence="1 5 9">Belongs to the 6-phosphogluconate dehydrogenase family.</text>
</comment>
<name>A0A7D3W5U0_ACTVE</name>
<evidence type="ECO:0000256" key="7">
    <source>
        <dbReference type="PIRSR" id="PIRSR000109-2"/>
    </source>
</evidence>
<dbReference type="InterPro" id="IPR006184">
    <property type="entry name" value="6PGdom_BS"/>
</dbReference>
<feature type="binding site" description="in other chain" evidence="7">
    <location>
        <position position="288"/>
    </location>
    <ligand>
        <name>substrate</name>
        <note>ligand shared between dimeric partners</note>
    </ligand>
</feature>
<feature type="active site" description="Proton donor" evidence="6">
    <location>
        <position position="190"/>
    </location>
</feature>
<evidence type="ECO:0000313" key="11">
    <source>
        <dbReference type="EMBL" id="QKG26791.1"/>
    </source>
</evidence>
<feature type="binding site" evidence="8">
    <location>
        <begin position="10"/>
        <end position="15"/>
    </location>
    <ligand>
        <name>NADP(+)</name>
        <dbReference type="ChEBI" id="CHEBI:58349"/>
    </ligand>
</feature>
<comment type="pathway">
    <text evidence="5 9">Carbohydrate degradation; pentose phosphate pathway; D-ribulose 5-phosphate from D-glucose 6-phosphate (oxidative stage): step 3/3.</text>
</comment>
<protein>
    <recommendedName>
        <fullName evidence="5 9">6-phosphogluconate dehydrogenase, decarboxylating</fullName>
        <ecNumber evidence="5 9">1.1.1.44</ecNumber>
    </recommendedName>
</protein>
<dbReference type="PROSITE" id="PS00461">
    <property type="entry name" value="6PGD"/>
    <property type="match status" value="1"/>
</dbReference>
<feature type="active site" description="Proton acceptor" evidence="6">
    <location>
        <position position="183"/>
    </location>
</feature>
<evidence type="ECO:0000259" key="10">
    <source>
        <dbReference type="SMART" id="SM01350"/>
    </source>
</evidence>
<feature type="binding site" description="in other chain" evidence="7">
    <location>
        <position position="191"/>
    </location>
    <ligand>
        <name>substrate</name>
        <note>ligand shared between dimeric partners</note>
    </ligand>
</feature>
<dbReference type="Gene3D" id="1.10.1040.10">
    <property type="entry name" value="N-(1-d-carboxylethyl)-l-norvaline Dehydrogenase, domain 2"/>
    <property type="match status" value="1"/>
</dbReference>
<dbReference type="Gene3D" id="1.20.5.320">
    <property type="entry name" value="6-Phosphogluconate Dehydrogenase, domain 3"/>
    <property type="match status" value="1"/>
</dbReference>
<dbReference type="InterPro" id="IPR008927">
    <property type="entry name" value="6-PGluconate_DH-like_C_sf"/>
</dbReference>
<evidence type="ECO:0000256" key="1">
    <source>
        <dbReference type="ARBA" id="ARBA00008419"/>
    </source>
</evidence>
<feature type="binding site" description="in other chain" evidence="7">
    <location>
        <position position="261"/>
    </location>
    <ligand>
        <name>substrate</name>
        <note>ligand shared between dimeric partners</note>
    </ligand>
</feature>
<reference evidence="11 12" key="1">
    <citation type="submission" date="2020-05" db="EMBL/GenBank/DDBJ databases">
        <title>Actinomadura verrucosospora NRRL-B18236 (PFL_A860) Genome sequencing and assembly.</title>
        <authorList>
            <person name="Samborskyy M."/>
        </authorList>
    </citation>
    <scope>NUCLEOTIDE SEQUENCE [LARGE SCALE GENOMIC DNA]</scope>
    <source>
        <strain evidence="11 12">NRRL:B18236</strain>
    </source>
</reference>
<keyword evidence="12" id="KW-1185">Reference proteome</keyword>
<comment type="function">
    <text evidence="5">Catalyzes the oxidative decarboxylation of 6-phosphogluconate to ribulose 5-phosphate and CO(2), with concomitant reduction of NADP to NADPH.</text>
</comment>
<dbReference type="GO" id="GO:0019521">
    <property type="term" value="P:D-gluconate metabolic process"/>
    <property type="evidence" value="ECO:0007669"/>
    <property type="project" value="UniProtKB-KW"/>
</dbReference>
<dbReference type="NCBIfam" id="TIGR00873">
    <property type="entry name" value="gnd"/>
    <property type="match status" value="1"/>
</dbReference>
<evidence type="ECO:0000256" key="9">
    <source>
        <dbReference type="RuleBase" id="RU000485"/>
    </source>
</evidence>
<keyword evidence="5 9" id="KW-0521">NADP</keyword>
<evidence type="ECO:0000256" key="3">
    <source>
        <dbReference type="ARBA" id="ARBA00023002"/>
    </source>
</evidence>
<evidence type="ECO:0000256" key="6">
    <source>
        <dbReference type="PIRSR" id="PIRSR000109-1"/>
    </source>
</evidence>
<dbReference type="SUPFAM" id="SSF48179">
    <property type="entry name" value="6-phosphogluconate dehydrogenase C-terminal domain-like"/>
    <property type="match status" value="1"/>
</dbReference>
<dbReference type="SUPFAM" id="SSF51735">
    <property type="entry name" value="NAD(P)-binding Rossmann-fold domains"/>
    <property type="match status" value="1"/>
</dbReference>
<dbReference type="FunFam" id="1.20.5.320:FF:000004">
    <property type="entry name" value="6-phosphogluconate dehydrogenase, decarboxylating"/>
    <property type="match status" value="1"/>
</dbReference>
<dbReference type="EC" id="1.1.1.44" evidence="5 9"/>